<dbReference type="EMBL" id="JAIFZO010000002">
    <property type="protein sequence ID" value="MCX4232082.1"/>
    <property type="molecule type" value="Genomic_DNA"/>
</dbReference>
<dbReference type="RefSeq" id="WP_267025185.1">
    <property type="nucleotide sequence ID" value="NZ_JAIFZO010000002.1"/>
</dbReference>
<reference evidence="1" key="1">
    <citation type="journal article" date="2022" name="bioRxiv">
        <title>Discovery and biosynthetic assessment of Streptomyces ortus sp nov. isolated from a deep-sea sponge.</title>
        <authorList>
            <person name="Williams S.E."/>
        </authorList>
    </citation>
    <scope>NUCLEOTIDE SEQUENCE</scope>
    <source>
        <strain evidence="1">A15ISP2-DRY2</strain>
    </source>
</reference>
<gene>
    <name evidence="1" type="ORF">K3769_04650</name>
</gene>
<sequence length="77" mass="8730">MNAYPPVDDRLRHLLAQEINTRVDTWKLAFLIADDIVKSPEIRRELARIVSAHTLGKPCGDRNCQHCFDARLTGAES</sequence>
<comment type="caution">
    <text evidence="1">The sequence shown here is derived from an EMBL/GenBank/DDBJ whole genome shotgun (WGS) entry which is preliminary data.</text>
</comment>
<dbReference type="Proteomes" id="UP001165590">
    <property type="component" value="Unassembled WGS sequence"/>
</dbReference>
<keyword evidence="2" id="KW-1185">Reference proteome</keyword>
<accession>A0ABT3UWZ4</accession>
<evidence type="ECO:0000313" key="2">
    <source>
        <dbReference type="Proteomes" id="UP001165590"/>
    </source>
</evidence>
<evidence type="ECO:0000313" key="1">
    <source>
        <dbReference type="EMBL" id="MCX4232082.1"/>
    </source>
</evidence>
<proteinExistence type="predicted"/>
<protein>
    <submittedName>
        <fullName evidence="1">Uncharacterized protein</fullName>
    </submittedName>
</protein>
<organism evidence="1 2">
    <name type="scientific">Streptomyces ortus</name>
    <dbReference type="NCBI Taxonomy" id="2867268"/>
    <lineage>
        <taxon>Bacteria</taxon>
        <taxon>Bacillati</taxon>
        <taxon>Actinomycetota</taxon>
        <taxon>Actinomycetes</taxon>
        <taxon>Kitasatosporales</taxon>
        <taxon>Streptomycetaceae</taxon>
        <taxon>Streptomyces</taxon>
    </lineage>
</organism>
<name>A0ABT3UWZ4_9ACTN</name>